<dbReference type="AlphaFoldDB" id="A0A3L6F0M6"/>
<dbReference type="EMBL" id="NCVQ01000005">
    <property type="protein sequence ID" value="PWZ26862.1"/>
    <property type="molecule type" value="Genomic_DNA"/>
</dbReference>
<dbReference type="Proteomes" id="UP000251960">
    <property type="component" value="Chromosome 4"/>
</dbReference>
<comment type="caution">
    <text evidence="4">The sequence shown here is derived from an EMBL/GenBank/DDBJ whole genome shotgun (WGS) entry which is preliminary data.</text>
</comment>
<gene>
    <name evidence="4" type="primary">MSL8_0</name>
    <name evidence="4" type="ORF">Zm00014a_006106</name>
</gene>
<dbReference type="PANTHER" id="PTHR31618">
    <property type="entry name" value="MECHANOSENSITIVE ION CHANNEL PROTEIN 5"/>
    <property type="match status" value="1"/>
</dbReference>
<dbReference type="OrthoDB" id="1730060at2759"/>
<accession>A0A3L6F0M6</accession>
<organism evidence="4 5">
    <name type="scientific">Zea mays</name>
    <name type="common">Maize</name>
    <dbReference type="NCBI Taxonomy" id="4577"/>
    <lineage>
        <taxon>Eukaryota</taxon>
        <taxon>Viridiplantae</taxon>
        <taxon>Streptophyta</taxon>
        <taxon>Embryophyta</taxon>
        <taxon>Tracheophyta</taxon>
        <taxon>Spermatophyta</taxon>
        <taxon>Magnoliopsida</taxon>
        <taxon>Liliopsida</taxon>
        <taxon>Poales</taxon>
        <taxon>Poaceae</taxon>
        <taxon>PACMAD clade</taxon>
        <taxon>Panicoideae</taxon>
        <taxon>Andropogonodae</taxon>
        <taxon>Andropogoneae</taxon>
        <taxon>Tripsacinae</taxon>
        <taxon>Zea</taxon>
    </lineage>
</organism>
<feature type="region of interest" description="Disordered" evidence="3">
    <location>
        <begin position="194"/>
        <end position="225"/>
    </location>
</feature>
<dbReference type="KEGG" id="zma:103654560"/>
<dbReference type="InterPro" id="IPR016688">
    <property type="entry name" value="MscS-like_plants/fungi"/>
</dbReference>
<reference evidence="4 5" key="1">
    <citation type="journal article" date="2018" name="Nat. Genet.">
        <title>Extensive intraspecific gene order and gene structural variations between Mo17 and other maize genomes.</title>
        <authorList>
            <person name="Sun S."/>
            <person name="Zhou Y."/>
            <person name="Chen J."/>
            <person name="Shi J."/>
            <person name="Zhao H."/>
            <person name="Zhao H."/>
            <person name="Song W."/>
            <person name="Zhang M."/>
            <person name="Cui Y."/>
            <person name="Dong X."/>
            <person name="Liu H."/>
            <person name="Ma X."/>
            <person name="Jiao Y."/>
            <person name="Wang B."/>
            <person name="Wei X."/>
            <person name="Stein J.C."/>
            <person name="Glaubitz J.C."/>
            <person name="Lu F."/>
            <person name="Yu G."/>
            <person name="Liang C."/>
            <person name="Fengler K."/>
            <person name="Li B."/>
            <person name="Rafalski A."/>
            <person name="Schnable P.S."/>
            <person name="Ware D.H."/>
            <person name="Buckler E.S."/>
            <person name="Lai J."/>
        </authorList>
    </citation>
    <scope>NUCLEOTIDE SEQUENCE [LARGE SCALE GENOMIC DNA]</scope>
    <source>
        <strain evidence="5">cv. Missouri 17</strain>
        <tissue evidence="4">Seedling</tissue>
    </source>
</reference>
<evidence type="ECO:0000256" key="1">
    <source>
        <dbReference type="ARBA" id="ARBA00004141"/>
    </source>
</evidence>
<evidence type="ECO:0000256" key="2">
    <source>
        <dbReference type="ARBA" id="ARBA00008017"/>
    </source>
</evidence>
<evidence type="ECO:0000313" key="4">
    <source>
        <dbReference type="EMBL" id="PWZ26862.1"/>
    </source>
</evidence>
<comment type="similarity">
    <text evidence="2">Belongs to the MscS (TC 1.A.23) family.</text>
</comment>
<evidence type="ECO:0000256" key="3">
    <source>
        <dbReference type="SAM" id="MobiDB-lite"/>
    </source>
</evidence>
<comment type="subcellular location">
    <subcellularLocation>
        <location evidence="1">Membrane</location>
        <topology evidence="1">Multi-pass membrane protein</topology>
    </subcellularLocation>
</comment>
<proteinExistence type="inferred from homology"/>
<evidence type="ECO:0000313" key="5">
    <source>
        <dbReference type="Proteomes" id="UP000251960"/>
    </source>
</evidence>
<dbReference type="GO" id="GO:0016020">
    <property type="term" value="C:membrane"/>
    <property type="evidence" value="ECO:0007669"/>
    <property type="project" value="UniProtKB-SubCell"/>
</dbReference>
<protein>
    <submittedName>
        <fullName evidence="4">Mechanosensitive ion channel protein 8</fullName>
    </submittedName>
</protein>
<feature type="region of interest" description="Disordered" evidence="3">
    <location>
        <begin position="1"/>
        <end position="59"/>
    </location>
</feature>
<name>A0A3L6F0M6_MAIZE</name>
<dbReference type="PANTHER" id="PTHR31618:SF6">
    <property type="entry name" value="MECHANOSENSITIVE ION CHANNEL PROTEIN"/>
    <property type="match status" value="1"/>
</dbReference>
<sequence length="242" mass="26741">MMAEVQRLQSAGASIPTELEATAMPGKSRPLPKSGRLTTVASKRGGGGAAAASKQLHRQKTERHLDDGISIDQLHKLSQKNISAWSMKRLMKIVRYEALTTMDEQLKHATGEDELATEIHSEYEAKVAAKRIFQNVAKPGSKHIYLSDLMRFMRQEEALKATDLFEGAQEHNRVSKRSLKNWVVNISDVRATRTRPSPGVELRGRDREAAEHGQPPSARLRSSPVKHFARGGADLFSVGGGR</sequence>
<feature type="compositionally biased region" description="Basic and acidic residues" evidence="3">
    <location>
        <begin position="202"/>
        <end position="211"/>
    </location>
</feature>